<dbReference type="PROSITE" id="PS50887">
    <property type="entry name" value="GGDEF"/>
    <property type="match status" value="1"/>
</dbReference>
<evidence type="ECO:0000256" key="2">
    <source>
        <dbReference type="SAM" id="Coils"/>
    </source>
</evidence>
<dbReference type="EC" id="3.1.4.52" evidence="6"/>
<proteinExistence type="predicted"/>
<dbReference type="InterPro" id="IPR000160">
    <property type="entry name" value="GGDEF_dom"/>
</dbReference>
<dbReference type="EMBL" id="SJPJ01000002">
    <property type="protein sequence ID" value="TWT76276.1"/>
    <property type="molecule type" value="Genomic_DNA"/>
</dbReference>
<evidence type="ECO:0000259" key="4">
    <source>
        <dbReference type="PROSITE" id="PS50883"/>
    </source>
</evidence>
<dbReference type="InterPro" id="IPR043128">
    <property type="entry name" value="Rev_trsase/Diguanyl_cyclase"/>
</dbReference>
<dbReference type="InterPro" id="IPR001633">
    <property type="entry name" value="EAL_dom"/>
</dbReference>
<dbReference type="Gene3D" id="3.40.50.2300">
    <property type="match status" value="1"/>
</dbReference>
<feature type="domain" description="Response regulatory" evidence="3">
    <location>
        <begin position="11"/>
        <end position="165"/>
    </location>
</feature>
<comment type="caution">
    <text evidence="6">The sequence shown here is derived from an EMBL/GenBank/DDBJ whole genome shotgun (WGS) entry which is preliminary data.</text>
</comment>
<dbReference type="SMART" id="SM00267">
    <property type="entry name" value="GGDEF"/>
    <property type="match status" value="1"/>
</dbReference>
<dbReference type="PANTHER" id="PTHR44757">
    <property type="entry name" value="DIGUANYLATE CYCLASE DGCP"/>
    <property type="match status" value="1"/>
</dbReference>
<reference evidence="6 7" key="1">
    <citation type="submission" date="2019-02" db="EMBL/GenBank/DDBJ databases">
        <title>Deep-cultivation of Planctomycetes and their phenomic and genomic characterization uncovers novel biology.</title>
        <authorList>
            <person name="Wiegand S."/>
            <person name="Jogler M."/>
            <person name="Boedeker C."/>
            <person name="Pinto D."/>
            <person name="Vollmers J."/>
            <person name="Rivas-Marin E."/>
            <person name="Kohn T."/>
            <person name="Peeters S.H."/>
            <person name="Heuer A."/>
            <person name="Rast P."/>
            <person name="Oberbeckmann S."/>
            <person name="Bunk B."/>
            <person name="Jeske O."/>
            <person name="Meyerdierks A."/>
            <person name="Storesund J.E."/>
            <person name="Kallscheuer N."/>
            <person name="Luecker S."/>
            <person name="Lage O.M."/>
            <person name="Pohl T."/>
            <person name="Merkel B.J."/>
            <person name="Hornburger P."/>
            <person name="Mueller R.-W."/>
            <person name="Bruemmer F."/>
            <person name="Labrenz M."/>
            <person name="Spormann A.M."/>
            <person name="Op Den Camp H."/>
            <person name="Overmann J."/>
            <person name="Amann R."/>
            <person name="Jetten M.S.M."/>
            <person name="Mascher T."/>
            <person name="Medema M.H."/>
            <person name="Devos D.P."/>
            <person name="Kaster A.-K."/>
            <person name="Ovreas L."/>
            <person name="Rohde M."/>
            <person name="Galperin M.Y."/>
            <person name="Jogler C."/>
        </authorList>
    </citation>
    <scope>NUCLEOTIDE SEQUENCE [LARGE SCALE GENOMIC DNA]</scope>
    <source>
        <strain evidence="6 7">CA13</strain>
    </source>
</reference>
<dbReference type="Pfam" id="PF00990">
    <property type="entry name" value="GGDEF"/>
    <property type="match status" value="2"/>
</dbReference>
<evidence type="ECO:0000259" key="5">
    <source>
        <dbReference type="PROSITE" id="PS50887"/>
    </source>
</evidence>
<dbReference type="AlphaFoldDB" id="A0A5C5YN20"/>
<dbReference type="SUPFAM" id="SSF141868">
    <property type="entry name" value="EAL domain-like"/>
    <property type="match status" value="1"/>
</dbReference>
<dbReference type="InterPro" id="IPR035919">
    <property type="entry name" value="EAL_sf"/>
</dbReference>
<dbReference type="CDD" id="cd01948">
    <property type="entry name" value="EAL"/>
    <property type="match status" value="1"/>
</dbReference>
<dbReference type="SUPFAM" id="SSF55073">
    <property type="entry name" value="Nucleotide cyclase"/>
    <property type="match status" value="2"/>
</dbReference>
<dbReference type="PANTHER" id="PTHR44757:SF2">
    <property type="entry name" value="BIOFILM ARCHITECTURE MAINTENANCE PROTEIN MBAA"/>
    <property type="match status" value="1"/>
</dbReference>
<dbReference type="NCBIfam" id="TIGR00254">
    <property type="entry name" value="GGDEF"/>
    <property type="match status" value="2"/>
</dbReference>
<evidence type="ECO:0000313" key="6">
    <source>
        <dbReference type="EMBL" id="TWT76276.1"/>
    </source>
</evidence>
<dbReference type="GO" id="GO:0000160">
    <property type="term" value="P:phosphorelay signal transduction system"/>
    <property type="evidence" value="ECO:0007669"/>
    <property type="project" value="InterPro"/>
</dbReference>
<dbReference type="Pfam" id="PF00563">
    <property type="entry name" value="EAL"/>
    <property type="match status" value="1"/>
</dbReference>
<feature type="domain" description="GGDEF" evidence="5">
    <location>
        <begin position="236"/>
        <end position="394"/>
    </location>
</feature>
<keyword evidence="6" id="KW-0378">Hydrolase</keyword>
<evidence type="ECO:0000313" key="7">
    <source>
        <dbReference type="Proteomes" id="UP000315010"/>
    </source>
</evidence>
<keyword evidence="1" id="KW-0597">Phosphoprotein</keyword>
<keyword evidence="2" id="KW-0175">Coiled coil</keyword>
<dbReference type="RefSeq" id="WP_146404073.1">
    <property type="nucleotide sequence ID" value="NZ_SJPJ01000002.1"/>
</dbReference>
<dbReference type="Proteomes" id="UP000315010">
    <property type="component" value="Unassembled WGS sequence"/>
</dbReference>
<protein>
    <submittedName>
        <fullName evidence="6">Cyclic di-GMP phosphodiesterase Gmr</fullName>
        <ecNumber evidence="6">3.1.4.52</ecNumber>
    </submittedName>
</protein>
<dbReference type="PROSITE" id="PS50110">
    <property type="entry name" value="RESPONSE_REGULATORY"/>
    <property type="match status" value="1"/>
</dbReference>
<accession>A0A5C5YN20</accession>
<dbReference type="InterPro" id="IPR052155">
    <property type="entry name" value="Biofilm_reg_signaling"/>
</dbReference>
<feature type="modified residue" description="4-aspartylphosphate" evidence="1">
    <location>
        <position position="96"/>
    </location>
</feature>
<evidence type="ECO:0000259" key="3">
    <source>
        <dbReference type="PROSITE" id="PS50110"/>
    </source>
</evidence>
<feature type="coiled-coil region" evidence="2">
    <location>
        <begin position="164"/>
        <end position="198"/>
    </location>
</feature>
<evidence type="ECO:0000256" key="1">
    <source>
        <dbReference type="PROSITE-ProRule" id="PRU00169"/>
    </source>
</evidence>
<feature type="domain" description="EAL" evidence="4">
    <location>
        <begin position="403"/>
        <end position="659"/>
    </location>
</feature>
<dbReference type="SMART" id="SM00052">
    <property type="entry name" value="EAL"/>
    <property type="match status" value="1"/>
</dbReference>
<name>A0A5C5YN20_9BACT</name>
<dbReference type="InterPro" id="IPR001789">
    <property type="entry name" value="Sig_transdc_resp-reg_receiver"/>
</dbReference>
<dbReference type="SUPFAM" id="SSF52172">
    <property type="entry name" value="CheY-like"/>
    <property type="match status" value="1"/>
</dbReference>
<gene>
    <name evidence="6" type="primary">gmr_2</name>
    <name evidence="6" type="ORF">CA13_67690</name>
</gene>
<dbReference type="Gene3D" id="3.20.20.450">
    <property type="entry name" value="EAL domain"/>
    <property type="match status" value="1"/>
</dbReference>
<dbReference type="CDD" id="cd01949">
    <property type="entry name" value="GGDEF"/>
    <property type="match status" value="1"/>
</dbReference>
<keyword evidence="7" id="KW-1185">Reference proteome</keyword>
<dbReference type="InterPro" id="IPR011006">
    <property type="entry name" value="CheY-like_superfamily"/>
</dbReference>
<organism evidence="6 7">
    <name type="scientific">Novipirellula herctigrandis</name>
    <dbReference type="NCBI Taxonomy" id="2527986"/>
    <lineage>
        <taxon>Bacteria</taxon>
        <taxon>Pseudomonadati</taxon>
        <taxon>Planctomycetota</taxon>
        <taxon>Planctomycetia</taxon>
        <taxon>Pirellulales</taxon>
        <taxon>Pirellulaceae</taxon>
        <taxon>Novipirellula</taxon>
    </lineage>
</organism>
<dbReference type="PROSITE" id="PS50883">
    <property type="entry name" value="EAL"/>
    <property type="match status" value="1"/>
</dbReference>
<sequence>MRVLNTTEPCKILLVDDQSSVHDAYRAILSSSTQNAEFDTLEAALFGERSDCHRGNLSSAINNQFELCHAMQGEHAIELAHEAIGYGDPFEMAFVDLRMPPGIDGIETITKLWEIDPLLQVVLCPAFSEYSWSSVVKQLGYVDNLLLLKKPFANEEVFQLAMAMTHKRRALSDSRRQLERLRETNEQLEREIGSRKLAETELQYAATHDHLTKLPNRNFLKRVLTERFASAVDSACCDALIFLDLDNFKVINDSLGHAIGDELLIQVAERLQAVVDKVNREATAASPCLLEDEPCLLDDELMLSMVARLGGDEFVVFLIGNDNEDSIIELAEEIRSLLCHPYQVLEHELTLGTSLGIAFCSETATTPEELMRNADLAMYRAKFSGKQRLAVFDHAMHEKMSKRLELEEALRTVIKDGGLRLVYQPIFDMYSGAVNGLESLVRWDHATKGLISPVDFVPVAEETGLIVAIGRWILEEACRTICRLNLHGEIENTIPISVNVSKRQIIEHDFVDLLEDVLQEYQVPARLLNLEITESLIMESPEQIVERLNRISRLGVQIHMDDFGTGHSSLSCLHRFPIDVLKIDRSFVSTMKPGDDYESIIHAIITLAHNLDTKVIAEGIETPQQLQQLRDLECDFGQGYLYCKPKSIEGLTDLLLGVGPVPATTPEYGFSQCRSLVASNCGGESI</sequence>
<dbReference type="GO" id="GO:0071111">
    <property type="term" value="F:cyclic-guanylate-specific phosphodiesterase activity"/>
    <property type="evidence" value="ECO:0007669"/>
    <property type="project" value="UniProtKB-EC"/>
</dbReference>
<dbReference type="InterPro" id="IPR029787">
    <property type="entry name" value="Nucleotide_cyclase"/>
</dbReference>
<dbReference type="OrthoDB" id="9762141at2"/>
<dbReference type="Gene3D" id="3.30.70.270">
    <property type="match status" value="1"/>
</dbReference>